<evidence type="ECO:0000313" key="1">
    <source>
        <dbReference type="EMBL" id="QNJ57288.1"/>
    </source>
</evidence>
<protein>
    <submittedName>
        <fullName evidence="1">Uncharacterized protein</fullName>
    </submittedName>
</protein>
<dbReference type="Proteomes" id="UP000515980">
    <property type="component" value="Segment"/>
</dbReference>
<gene>
    <name evidence="1" type="ORF">Stalingrad_19</name>
</gene>
<organism evidence="1 2">
    <name type="scientific">Pseudomonas phage Stalingrad</name>
    <dbReference type="NCBI Taxonomy" id="2762287"/>
    <lineage>
        <taxon>Viruses</taxon>
        <taxon>Duplodnaviria</taxon>
        <taxon>Heunggongvirae</taxon>
        <taxon>Uroviricota</taxon>
        <taxon>Caudoviricetes</taxon>
        <taxon>Autographivirales</taxon>
        <taxon>Autotranscriptaviridae</taxon>
        <taxon>Studiervirinae</taxon>
        <taxon>Troedvirus</taxon>
        <taxon>Troedvirus stalingrad</taxon>
    </lineage>
</organism>
<name>A0A7G8LJ66_9CAUD</name>
<evidence type="ECO:0000313" key="2">
    <source>
        <dbReference type="Proteomes" id="UP000515980"/>
    </source>
</evidence>
<sequence length="119" mass="13382">MNRAQGGTRALPDGFLHVQNFTVTKASGIEGAIWAYLFTDQQKLHVEQLLWSVAIALEQAAGPEWTGAAVQDHKHGCHRFRKEFLKIHFKAAVHQVLEETHTSAVEVFAEKFFAARSLR</sequence>
<proteinExistence type="predicted"/>
<keyword evidence="2" id="KW-1185">Reference proteome</keyword>
<accession>A0A7G8LJ66</accession>
<dbReference type="EMBL" id="MT711887">
    <property type="protein sequence ID" value="QNJ57288.1"/>
    <property type="molecule type" value="Genomic_DNA"/>
</dbReference>
<reference evidence="1 2" key="1">
    <citation type="submission" date="2020-07" db="EMBL/GenBank/DDBJ databases">
        <authorList>
            <person name="Rupe E.O."/>
            <person name="Bordelon E."/>
            <person name="Abraham A."/>
            <person name="Temple L."/>
            <person name="McNeal J."/>
        </authorList>
    </citation>
    <scope>NUCLEOTIDE SEQUENCE [LARGE SCALE GENOMIC DNA]</scope>
</reference>